<dbReference type="PANTHER" id="PTHR43434">
    <property type="entry name" value="PHOSPHOGLYCOLATE PHOSPHATASE"/>
    <property type="match status" value="1"/>
</dbReference>
<dbReference type="InterPro" id="IPR006439">
    <property type="entry name" value="HAD-SF_hydro_IA"/>
</dbReference>
<comment type="caution">
    <text evidence="1">The sequence shown here is derived from an EMBL/GenBank/DDBJ whole genome shotgun (WGS) entry which is preliminary data.</text>
</comment>
<dbReference type="SUPFAM" id="SSF56784">
    <property type="entry name" value="HAD-like"/>
    <property type="match status" value="1"/>
</dbReference>
<dbReference type="NCBIfam" id="TIGR01509">
    <property type="entry name" value="HAD-SF-IA-v3"/>
    <property type="match status" value="1"/>
</dbReference>
<organism evidence="1 2">
    <name type="scientific">Candidatus Dojkabacteria bacterium</name>
    <dbReference type="NCBI Taxonomy" id="2099670"/>
    <lineage>
        <taxon>Bacteria</taxon>
        <taxon>Candidatus Dojkabacteria</taxon>
    </lineage>
</organism>
<dbReference type="InterPro" id="IPR050155">
    <property type="entry name" value="HAD-like_hydrolase_sf"/>
</dbReference>
<proteinExistence type="predicted"/>
<dbReference type="GO" id="GO:0006281">
    <property type="term" value="P:DNA repair"/>
    <property type="evidence" value="ECO:0007669"/>
    <property type="project" value="TreeGrafter"/>
</dbReference>
<dbReference type="InterPro" id="IPR041492">
    <property type="entry name" value="HAD_2"/>
</dbReference>
<dbReference type="InterPro" id="IPR023198">
    <property type="entry name" value="PGP-like_dom2"/>
</dbReference>
<name>A0A955I2T8_9BACT</name>
<accession>A0A955I2T8</accession>
<reference evidence="1" key="2">
    <citation type="journal article" date="2021" name="Microbiome">
        <title>Successional dynamics and alternative stable states in a saline activated sludge microbial community over 9 years.</title>
        <authorList>
            <person name="Wang Y."/>
            <person name="Ye J."/>
            <person name="Ju F."/>
            <person name="Liu L."/>
            <person name="Boyd J.A."/>
            <person name="Deng Y."/>
            <person name="Parks D.H."/>
            <person name="Jiang X."/>
            <person name="Yin X."/>
            <person name="Woodcroft B.J."/>
            <person name="Tyson G.W."/>
            <person name="Hugenholtz P."/>
            <person name="Polz M.F."/>
            <person name="Zhang T."/>
        </authorList>
    </citation>
    <scope>NUCLEOTIDE SEQUENCE</scope>
    <source>
        <strain evidence="1">HKST-UBA17</strain>
    </source>
</reference>
<dbReference type="Gene3D" id="1.10.150.240">
    <property type="entry name" value="Putative phosphatase, domain 2"/>
    <property type="match status" value="1"/>
</dbReference>
<dbReference type="PRINTS" id="PR00413">
    <property type="entry name" value="HADHALOGNASE"/>
</dbReference>
<dbReference type="Pfam" id="PF13419">
    <property type="entry name" value="HAD_2"/>
    <property type="match status" value="1"/>
</dbReference>
<dbReference type="EMBL" id="JAGQLN010000007">
    <property type="protein sequence ID" value="MCA9376761.1"/>
    <property type="molecule type" value="Genomic_DNA"/>
</dbReference>
<dbReference type="GO" id="GO:0008967">
    <property type="term" value="F:phosphoglycolate phosphatase activity"/>
    <property type="evidence" value="ECO:0007669"/>
    <property type="project" value="TreeGrafter"/>
</dbReference>
<evidence type="ECO:0000313" key="1">
    <source>
        <dbReference type="EMBL" id="MCA9376761.1"/>
    </source>
</evidence>
<dbReference type="PANTHER" id="PTHR43434:SF1">
    <property type="entry name" value="PHOSPHOGLYCOLATE PHOSPHATASE"/>
    <property type="match status" value="1"/>
</dbReference>
<dbReference type="InterPro" id="IPR036412">
    <property type="entry name" value="HAD-like_sf"/>
</dbReference>
<sequence length="237" mass="27483">MIPDHLYPLTQKLSGSKLCIFDFDGTLVNLESLNFYCICKVTMKFVHKKPDLEFYRQSMAGREAREGFRNVLSHLVPDRVDEFDFDTLRTEYHKYKRQALQEPPETFSRVVPGAQDFLQILKKRSYHLAIASASTREFMEKLMKYYKLYDNFEFIIAARDVPESKPSPLPYNTVISHFHLPVDEIIAFEDSKNGIRSAKSAGLYTVGIHNPGWNDSFVWDMADITVSDYRECIDALT</sequence>
<protein>
    <submittedName>
        <fullName evidence="1">HAD family phosphatase</fullName>
    </submittedName>
</protein>
<dbReference type="InterPro" id="IPR023214">
    <property type="entry name" value="HAD_sf"/>
</dbReference>
<dbReference type="AlphaFoldDB" id="A0A955I2T8"/>
<evidence type="ECO:0000313" key="2">
    <source>
        <dbReference type="Proteomes" id="UP000741282"/>
    </source>
</evidence>
<dbReference type="Proteomes" id="UP000741282">
    <property type="component" value="Unassembled WGS sequence"/>
</dbReference>
<dbReference type="SFLD" id="SFLDG01129">
    <property type="entry name" value="C1.5:_HAD__Beta-PGM__Phosphata"/>
    <property type="match status" value="1"/>
</dbReference>
<reference evidence="1" key="1">
    <citation type="submission" date="2020-04" db="EMBL/GenBank/DDBJ databases">
        <authorList>
            <person name="Zhang T."/>
        </authorList>
    </citation>
    <scope>NUCLEOTIDE SEQUENCE</scope>
    <source>
        <strain evidence="1">HKST-UBA17</strain>
    </source>
</reference>
<dbReference type="SFLD" id="SFLDS00003">
    <property type="entry name" value="Haloacid_Dehalogenase"/>
    <property type="match status" value="1"/>
</dbReference>
<gene>
    <name evidence="1" type="ORF">KC685_02480</name>
</gene>
<dbReference type="Gene3D" id="3.40.50.1000">
    <property type="entry name" value="HAD superfamily/HAD-like"/>
    <property type="match status" value="1"/>
</dbReference>